<feature type="transmembrane region" description="Helical" evidence="1">
    <location>
        <begin position="97"/>
        <end position="116"/>
    </location>
</feature>
<feature type="transmembrane region" description="Helical" evidence="1">
    <location>
        <begin position="39"/>
        <end position="59"/>
    </location>
</feature>
<feature type="transmembrane region" description="Helical" evidence="1">
    <location>
        <begin position="128"/>
        <end position="145"/>
    </location>
</feature>
<name>A0AAU7VQW1_9FIRM</name>
<evidence type="ECO:0000256" key="1">
    <source>
        <dbReference type="SAM" id="Phobius"/>
    </source>
</evidence>
<feature type="chain" id="PRO_5043817894" evidence="2">
    <location>
        <begin position="20"/>
        <end position="146"/>
    </location>
</feature>
<proteinExistence type="predicted"/>
<dbReference type="InterPro" id="IPR006750">
    <property type="entry name" value="YdcZ"/>
</dbReference>
<dbReference type="Pfam" id="PF04657">
    <property type="entry name" value="DMT_YdcZ"/>
    <property type="match status" value="1"/>
</dbReference>
<dbReference type="PANTHER" id="PTHR34821:SF2">
    <property type="entry name" value="INNER MEMBRANE PROTEIN YDCZ"/>
    <property type="match status" value="1"/>
</dbReference>
<organism evidence="3">
    <name type="scientific">Proteinivorax tanatarense</name>
    <dbReference type="NCBI Taxonomy" id="1260629"/>
    <lineage>
        <taxon>Bacteria</taxon>
        <taxon>Bacillati</taxon>
        <taxon>Bacillota</taxon>
        <taxon>Clostridia</taxon>
        <taxon>Eubacteriales</taxon>
        <taxon>Proteinivoracaceae</taxon>
        <taxon>Proteinivorax</taxon>
    </lineage>
</organism>
<dbReference type="EMBL" id="CP158367">
    <property type="protein sequence ID" value="XBX76094.1"/>
    <property type="molecule type" value="Genomic_DNA"/>
</dbReference>
<feature type="transmembrane region" description="Helical" evidence="1">
    <location>
        <begin position="71"/>
        <end position="91"/>
    </location>
</feature>
<keyword evidence="2" id="KW-0732">Signal</keyword>
<keyword evidence="1" id="KW-0812">Transmembrane</keyword>
<protein>
    <submittedName>
        <fullName evidence="3">DMT family transporter</fullName>
    </submittedName>
</protein>
<evidence type="ECO:0000313" key="3">
    <source>
        <dbReference type="EMBL" id="XBX76094.1"/>
    </source>
</evidence>
<dbReference type="RefSeq" id="WP_350344828.1">
    <property type="nucleotide sequence ID" value="NZ_CP158367.1"/>
</dbReference>
<keyword evidence="1" id="KW-1133">Transmembrane helix</keyword>
<evidence type="ECO:0000256" key="2">
    <source>
        <dbReference type="SAM" id="SignalP"/>
    </source>
</evidence>
<accession>A0AAU7VQW1</accession>
<dbReference type="AlphaFoldDB" id="A0AAU7VQW1"/>
<dbReference type="PANTHER" id="PTHR34821">
    <property type="entry name" value="INNER MEMBRANE PROTEIN YDCZ"/>
    <property type="match status" value="1"/>
</dbReference>
<keyword evidence="1" id="KW-0472">Membrane</keyword>
<gene>
    <name evidence="3" type="ORF">PRVXT_001270</name>
</gene>
<dbReference type="GO" id="GO:0005886">
    <property type="term" value="C:plasma membrane"/>
    <property type="evidence" value="ECO:0007669"/>
    <property type="project" value="TreeGrafter"/>
</dbReference>
<reference evidence="3" key="1">
    <citation type="journal article" date="2013" name="Extremophiles">
        <title>Proteinivorax tanatarense gen. nov., sp. nov., an anaerobic, haloalkaliphilic, proteolytic bacterium isolated from a decaying algal bloom, and proposal of Proteinivoraceae fam. nov.</title>
        <authorList>
            <person name="Kevbrin V."/>
            <person name="Boltyanskaya Y."/>
            <person name="Zhilina T."/>
            <person name="Kolganova T."/>
            <person name="Lavrentjeva E."/>
            <person name="Kuznetsov B."/>
        </authorList>
    </citation>
    <scope>NUCLEOTIDE SEQUENCE</scope>
    <source>
        <strain evidence="3">Z-910T</strain>
    </source>
</reference>
<feature type="signal peptide" evidence="2">
    <location>
        <begin position="1"/>
        <end position="19"/>
    </location>
</feature>
<reference evidence="3" key="2">
    <citation type="submission" date="2024-06" db="EMBL/GenBank/DDBJ databases">
        <authorList>
            <person name="Petrova K.O."/>
            <person name="Toshchakov S.V."/>
            <person name="Boltjanskaja Y.V."/>
            <person name="Kevbrin V."/>
        </authorList>
    </citation>
    <scope>NUCLEOTIDE SEQUENCE</scope>
    <source>
        <strain evidence="3">Z-910T</strain>
    </source>
</reference>
<sequence>MIKTILPLLVAAISGAAMTFQGTVNSALGKKIGVIEMSLVVHAIGLAASIIAVIFFGTMPKFTLAKTHPHYFFLGGILGVVIIVAVAFTIARTGAALGISVILIAQLVTAVILDHFGIFTLERIPIGATRVIGTILMIVGARLLVK</sequence>